<keyword evidence="2" id="KW-0285">Flavoprotein</keyword>
<dbReference type="Gene3D" id="3.50.50.60">
    <property type="entry name" value="FAD/NAD(P)-binding domain"/>
    <property type="match status" value="1"/>
</dbReference>
<dbReference type="InterPro" id="IPR036188">
    <property type="entry name" value="FAD/NAD-bd_sf"/>
</dbReference>
<dbReference type="Pfam" id="PF00743">
    <property type="entry name" value="FMO-like"/>
    <property type="match status" value="1"/>
</dbReference>
<evidence type="ECO:0000313" key="6">
    <source>
        <dbReference type="EMBL" id="GGG81596.1"/>
    </source>
</evidence>
<dbReference type="InterPro" id="IPR000960">
    <property type="entry name" value="Flavin_mOase"/>
</dbReference>
<dbReference type="GO" id="GO:0050660">
    <property type="term" value="F:flavin adenine dinucleotide binding"/>
    <property type="evidence" value="ECO:0007669"/>
    <property type="project" value="InterPro"/>
</dbReference>
<comment type="similarity">
    <text evidence="1">Belongs to the FMO family.</text>
</comment>
<dbReference type="PIRSF" id="PIRSF000332">
    <property type="entry name" value="FMO"/>
    <property type="match status" value="1"/>
</dbReference>
<evidence type="ECO:0008006" key="8">
    <source>
        <dbReference type="Google" id="ProtNLM"/>
    </source>
</evidence>
<protein>
    <recommendedName>
        <fullName evidence="8">Cation diffusion facilitator CzcD-associated flavoprotein CzcO</fullName>
    </recommendedName>
</protein>
<dbReference type="InterPro" id="IPR050346">
    <property type="entry name" value="FMO-like"/>
</dbReference>
<proteinExistence type="inferred from homology"/>
<evidence type="ECO:0000313" key="7">
    <source>
        <dbReference type="Proteomes" id="UP000660862"/>
    </source>
</evidence>
<dbReference type="EMBL" id="BMER01000001">
    <property type="protein sequence ID" value="GGG81596.1"/>
    <property type="molecule type" value="Genomic_DNA"/>
</dbReference>
<keyword evidence="3" id="KW-0274">FAD</keyword>
<comment type="caution">
    <text evidence="6">The sequence shown here is derived from an EMBL/GenBank/DDBJ whole genome shotgun (WGS) entry which is preliminary data.</text>
</comment>
<reference evidence="6" key="1">
    <citation type="journal article" date="2014" name="Int. J. Syst. Evol. Microbiol.">
        <title>Complete genome sequence of Corynebacterium casei LMG S-19264T (=DSM 44701T), isolated from a smear-ripened cheese.</title>
        <authorList>
            <consortium name="US DOE Joint Genome Institute (JGI-PGF)"/>
            <person name="Walter F."/>
            <person name="Albersmeier A."/>
            <person name="Kalinowski J."/>
            <person name="Ruckert C."/>
        </authorList>
    </citation>
    <scope>NUCLEOTIDE SEQUENCE</scope>
    <source>
        <strain evidence="6">CGMCC 1.12195</strain>
    </source>
</reference>
<dbReference type="RefSeq" id="WP_188505065.1">
    <property type="nucleotide sequence ID" value="NZ_BMER01000001.1"/>
</dbReference>
<evidence type="ECO:0000256" key="1">
    <source>
        <dbReference type="ARBA" id="ARBA00009183"/>
    </source>
</evidence>
<accession>A0A917M729</accession>
<dbReference type="AlphaFoldDB" id="A0A917M729"/>
<gene>
    <name evidence="6" type="ORF">GCM10007415_12840</name>
</gene>
<reference evidence="6" key="2">
    <citation type="submission" date="2020-09" db="EMBL/GenBank/DDBJ databases">
        <authorList>
            <person name="Sun Q."/>
            <person name="Zhou Y."/>
        </authorList>
    </citation>
    <scope>NUCLEOTIDE SEQUENCE</scope>
    <source>
        <strain evidence="6">CGMCC 1.12195</strain>
    </source>
</reference>
<evidence type="ECO:0000256" key="2">
    <source>
        <dbReference type="ARBA" id="ARBA00022630"/>
    </source>
</evidence>
<dbReference type="PRINTS" id="PR00370">
    <property type="entry name" value="FMOXYGENASE"/>
</dbReference>
<dbReference type="GO" id="GO:0004499">
    <property type="term" value="F:N,N-dimethylaniline monooxygenase activity"/>
    <property type="evidence" value="ECO:0007669"/>
    <property type="project" value="InterPro"/>
</dbReference>
<dbReference type="SUPFAM" id="SSF51905">
    <property type="entry name" value="FAD/NAD(P)-binding domain"/>
    <property type="match status" value="2"/>
</dbReference>
<sequence>MKHIGIIGAGISGLTTAKAFLQKGHQVTVLEKSDGLGGVWHKSRSYAGVTTQTTRDEYAFSDFPMPKHYPLWPTGEQVQAYLKNYAIHFGIMQHIRFGMTVKTMYYDGFNWIVNLEGGESISFAYVVICTGTFHEPHVPEIPGRNSYTDAGGILLHSSNLSAADQLAGKDVVVVGFAKSATDIATTAADVSKSCTLIYRRAQWKVPRYFGNSINMKYLLFSRFSEAFFNARKKTALQQVLHSVGKPFVWLHWRMLELLLKKQFGLKKCNMLPTHRIEDQISCSLGVEPVDFYSKIATGKIRGICTEIERFEGRDVVLKNGQVIRPDVVVFGTGFKQRLPFLQVQYQEMITTASGMYSLYRNILHPDLPQMGFVGFNSSLFTTLTSEVAAHWLAATVSGELILPPVEDMLRDMRLMERWRCEERPIAAEFSGLCVAPFNYQHLDELMKDLGLRTRASKNFIYEFFKPINPKDYKKMLAGKSTII</sequence>
<name>A0A917M729_9SPHI</name>
<evidence type="ECO:0000256" key="4">
    <source>
        <dbReference type="ARBA" id="ARBA00022857"/>
    </source>
</evidence>
<evidence type="ECO:0000256" key="5">
    <source>
        <dbReference type="ARBA" id="ARBA00023002"/>
    </source>
</evidence>
<dbReference type="PANTHER" id="PTHR23023">
    <property type="entry name" value="DIMETHYLANILINE MONOOXYGENASE"/>
    <property type="match status" value="1"/>
</dbReference>
<keyword evidence="5" id="KW-0560">Oxidoreductase</keyword>
<evidence type="ECO:0000256" key="3">
    <source>
        <dbReference type="ARBA" id="ARBA00022827"/>
    </source>
</evidence>
<dbReference type="Proteomes" id="UP000660862">
    <property type="component" value="Unassembled WGS sequence"/>
</dbReference>
<dbReference type="InterPro" id="IPR020946">
    <property type="entry name" value="Flavin_mOase-like"/>
</dbReference>
<keyword evidence="7" id="KW-1185">Reference proteome</keyword>
<organism evidence="6 7">
    <name type="scientific">Parapedobacter pyrenivorans</name>
    <dbReference type="NCBI Taxonomy" id="1305674"/>
    <lineage>
        <taxon>Bacteria</taxon>
        <taxon>Pseudomonadati</taxon>
        <taxon>Bacteroidota</taxon>
        <taxon>Sphingobacteriia</taxon>
        <taxon>Sphingobacteriales</taxon>
        <taxon>Sphingobacteriaceae</taxon>
        <taxon>Parapedobacter</taxon>
    </lineage>
</organism>
<dbReference type="GO" id="GO:0050661">
    <property type="term" value="F:NADP binding"/>
    <property type="evidence" value="ECO:0007669"/>
    <property type="project" value="InterPro"/>
</dbReference>
<keyword evidence="4" id="KW-0521">NADP</keyword>